<evidence type="ECO:0000256" key="1">
    <source>
        <dbReference type="SAM" id="MobiDB-lite"/>
    </source>
</evidence>
<reference evidence="2 3" key="1">
    <citation type="submission" date="2020-08" db="EMBL/GenBank/DDBJ databases">
        <title>Genomic Encyclopedia of Type Strains, Phase IV (KMG-IV): sequencing the most valuable type-strain genomes for metagenomic binning, comparative biology and taxonomic classification.</title>
        <authorList>
            <person name="Goeker M."/>
        </authorList>
    </citation>
    <scope>NUCLEOTIDE SEQUENCE [LARGE SCALE GENOMIC DNA]</scope>
    <source>
        <strain evidence="2 3">DSM 4737</strain>
    </source>
</reference>
<dbReference type="EMBL" id="JACHOR010000001">
    <property type="protein sequence ID" value="MBB5744814.1"/>
    <property type="molecule type" value="Genomic_DNA"/>
</dbReference>
<name>A0A7W9CFW0_9CAUL</name>
<feature type="region of interest" description="Disordered" evidence="1">
    <location>
        <begin position="145"/>
        <end position="171"/>
    </location>
</feature>
<gene>
    <name evidence="2" type="ORF">GGR13_000386</name>
</gene>
<organism evidence="2 3">
    <name type="scientific">Brevundimonas variabilis</name>
    <dbReference type="NCBI Taxonomy" id="74312"/>
    <lineage>
        <taxon>Bacteria</taxon>
        <taxon>Pseudomonadati</taxon>
        <taxon>Pseudomonadota</taxon>
        <taxon>Alphaproteobacteria</taxon>
        <taxon>Caulobacterales</taxon>
        <taxon>Caulobacteraceae</taxon>
        <taxon>Brevundimonas</taxon>
    </lineage>
</organism>
<comment type="caution">
    <text evidence="2">The sequence shown here is derived from an EMBL/GenBank/DDBJ whole genome shotgun (WGS) entry which is preliminary data.</text>
</comment>
<evidence type="ECO:0000313" key="2">
    <source>
        <dbReference type="EMBL" id="MBB5744814.1"/>
    </source>
</evidence>
<dbReference type="AlphaFoldDB" id="A0A7W9CFW0"/>
<evidence type="ECO:0000313" key="3">
    <source>
        <dbReference type="Proteomes" id="UP000545037"/>
    </source>
</evidence>
<protein>
    <submittedName>
        <fullName evidence="2">Uncharacterized protein</fullName>
    </submittedName>
</protein>
<dbReference type="Proteomes" id="UP000545037">
    <property type="component" value="Unassembled WGS sequence"/>
</dbReference>
<feature type="compositionally biased region" description="Polar residues" evidence="1">
    <location>
        <begin position="162"/>
        <end position="171"/>
    </location>
</feature>
<accession>A0A7W9CFW0</accession>
<sequence>MMRKHPRRPVTWSDIDRILAAPKSKEFKDLRDRVAHMYLTKTFASHLRVFSTGALRVVSSKRDVVDAPPDVAGPLRVADDVVEALALDSHPMVLKVREQQAARWQIRVSLGPNERKPYTKVFMSRDGEKSTVQIDGSILDHWARPGNARSGGALGPVRARSRTAQVESSRS</sequence>
<proteinExistence type="predicted"/>
<keyword evidence="3" id="KW-1185">Reference proteome</keyword>
<dbReference type="RefSeq" id="WP_183211771.1">
    <property type="nucleotide sequence ID" value="NZ_JACHOR010000001.1"/>
</dbReference>